<keyword evidence="3" id="KW-0720">Serine protease</keyword>
<dbReference type="PANTHER" id="PTHR24264">
    <property type="entry name" value="TRYPSIN-RELATED"/>
    <property type="match status" value="1"/>
</dbReference>
<dbReference type="InterPro" id="IPR009003">
    <property type="entry name" value="Peptidase_S1_PA"/>
</dbReference>
<evidence type="ECO:0000256" key="6">
    <source>
        <dbReference type="SAM" id="SignalP"/>
    </source>
</evidence>
<dbReference type="Ensembl" id="ENSJJAT00000005096.1">
    <property type="protein sequence ID" value="ENSJJAP00000002543.1"/>
    <property type="gene ID" value="ENSJJAG00000004430.1"/>
</dbReference>
<dbReference type="InterPro" id="IPR043504">
    <property type="entry name" value="Peptidase_S1_PA_chymotrypsin"/>
</dbReference>
<dbReference type="GO" id="GO:0007596">
    <property type="term" value="P:blood coagulation"/>
    <property type="evidence" value="ECO:0007669"/>
    <property type="project" value="TreeGrafter"/>
</dbReference>
<dbReference type="GeneTree" id="ENSGT00940000161657"/>
<dbReference type="GO" id="GO:0004252">
    <property type="term" value="F:serine-type endopeptidase activity"/>
    <property type="evidence" value="ECO:0007669"/>
    <property type="project" value="InterPro"/>
</dbReference>
<keyword evidence="4" id="KW-1015">Disulfide bond</keyword>
<dbReference type="InterPro" id="IPR033116">
    <property type="entry name" value="TRYPSIN_SER"/>
</dbReference>
<dbReference type="InterPro" id="IPR050127">
    <property type="entry name" value="Serine_Proteases_S1"/>
</dbReference>
<dbReference type="FunFam" id="2.40.10.10:FF:000002">
    <property type="entry name" value="Transmembrane protease serine"/>
    <property type="match status" value="1"/>
</dbReference>
<organism evidence="8 9">
    <name type="scientific">Jaculus jaculus</name>
    <name type="common">Lesser Egyptian jerboa</name>
    <dbReference type="NCBI Taxonomy" id="51337"/>
    <lineage>
        <taxon>Eukaryota</taxon>
        <taxon>Metazoa</taxon>
        <taxon>Chordata</taxon>
        <taxon>Craniata</taxon>
        <taxon>Vertebrata</taxon>
        <taxon>Euteleostomi</taxon>
        <taxon>Mammalia</taxon>
        <taxon>Eutheria</taxon>
        <taxon>Euarchontoglires</taxon>
        <taxon>Glires</taxon>
        <taxon>Rodentia</taxon>
        <taxon>Myomorpha</taxon>
        <taxon>Dipodoidea</taxon>
        <taxon>Dipodidae</taxon>
        <taxon>Dipodinae</taxon>
        <taxon>Jaculus</taxon>
    </lineage>
</organism>
<accession>A0A8C5K265</accession>
<reference evidence="8" key="1">
    <citation type="submission" date="2025-08" db="UniProtKB">
        <authorList>
            <consortium name="Ensembl"/>
        </authorList>
    </citation>
    <scope>IDENTIFICATION</scope>
</reference>
<dbReference type="AlphaFoldDB" id="A0A8C5K265"/>
<dbReference type="PROSITE" id="PS50240">
    <property type="entry name" value="TRYPSIN_DOM"/>
    <property type="match status" value="1"/>
</dbReference>
<dbReference type="Pfam" id="PF00089">
    <property type="entry name" value="Trypsin"/>
    <property type="match status" value="1"/>
</dbReference>
<name>A0A8C5K265_JACJA</name>
<proteinExistence type="inferred from homology"/>
<keyword evidence="2" id="KW-0378">Hydrolase</keyword>
<evidence type="ECO:0000256" key="2">
    <source>
        <dbReference type="ARBA" id="ARBA00022801"/>
    </source>
</evidence>
<feature type="signal peptide" evidence="6">
    <location>
        <begin position="1"/>
        <end position="19"/>
    </location>
</feature>
<evidence type="ECO:0000256" key="3">
    <source>
        <dbReference type="ARBA" id="ARBA00022825"/>
    </source>
</evidence>
<keyword evidence="1" id="KW-0645">Protease</keyword>
<evidence type="ECO:0000313" key="9">
    <source>
        <dbReference type="Proteomes" id="UP000694385"/>
    </source>
</evidence>
<sequence length="142" mass="15039">MRALLFLGTLLGSLESALSAPSWKAPKEHKQGASELTVGAEEYSTFLQEAQVPFISLEQCSTSEVHGDAILPGMLCAGFLEGGTDACQGDSGGPLVCEKEPGHGLTLRGIISWGSGCDDLNKPGVYKDMANYLPWIQKHTAT</sequence>
<dbReference type="CDD" id="cd00190">
    <property type="entry name" value="Tryp_SPc"/>
    <property type="match status" value="1"/>
</dbReference>
<dbReference type="PROSITE" id="PS00135">
    <property type="entry name" value="TRYPSIN_SER"/>
    <property type="match status" value="1"/>
</dbReference>
<dbReference type="Proteomes" id="UP000694385">
    <property type="component" value="Unassembled WGS sequence"/>
</dbReference>
<dbReference type="Gene3D" id="2.40.10.10">
    <property type="entry name" value="Trypsin-like serine proteases"/>
    <property type="match status" value="1"/>
</dbReference>
<feature type="domain" description="Peptidase S1" evidence="7">
    <location>
        <begin position="1"/>
        <end position="141"/>
    </location>
</feature>
<evidence type="ECO:0000313" key="8">
    <source>
        <dbReference type="Ensembl" id="ENSJJAP00000002543.1"/>
    </source>
</evidence>
<keyword evidence="9" id="KW-1185">Reference proteome</keyword>
<dbReference type="GO" id="GO:0005791">
    <property type="term" value="C:rough endoplasmic reticulum"/>
    <property type="evidence" value="ECO:0007669"/>
    <property type="project" value="TreeGrafter"/>
</dbReference>
<dbReference type="GO" id="GO:0031638">
    <property type="term" value="P:zymogen activation"/>
    <property type="evidence" value="ECO:0007669"/>
    <property type="project" value="TreeGrafter"/>
</dbReference>
<dbReference type="GO" id="GO:0005615">
    <property type="term" value="C:extracellular space"/>
    <property type="evidence" value="ECO:0007669"/>
    <property type="project" value="TreeGrafter"/>
</dbReference>
<dbReference type="SMART" id="SM00020">
    <property type="entry name" value="Tryp_SPc"/>
    <property type="match status" value="1"/>
</dbReference>
<dbReference type="InterPro" id="IPR001254">
    <property type="entry name" value="Trypsin_dom"/>
</dbReference>
<dbReference type="PANTHER" id="PTHR24264:SF46">
    <property type="entry name" value="COAGULATION FACTOR XII"/>
    <property type="match status" value="1"/>
</dbReference>
<evidence type="ECO:0000256" key="1">
    <source>
        <dbReference type="ARBA" id="ARBA00022670"/>
    </source>
</evidence>
<keyword evidence="6" id="KW-0732">Signal</keyword>
<protein>
    <submittedName>
        <fullName evidence="8">Coagulation factor XII</fullName>
    </submittedName>
</protein>
<dbReference type="SUPFAM" id="SSF50494">
    <property type="entry name" value="Trypsin-like serine proteases"/>
    <property type="match status" value="1"/>
</dbReference>
<comment type="similarity">
    <text evidence="5">Belongs to the peptidase S1 family. CLIP subfamily.</text>
</comment>
<evidence type="ECO:0000256" key="5">
    <source>
        <dbReference type="ARBA" id="ARBA00024195"/>
    </source>
</evidence>
<feature type="chain" id="PRO_5034041351" evidence="6">
    <location>
        <begin position="20"/>
        <end position="142"/>
    </location>
</feature>
<gene>
    <name evidence="8" type="primary">F12</name>
</gene>
<evidence type="ECO:0000259" key="7">
    <source>
        <dbReference type="PROSITE" id="PS50240"/>
    </source>
</evidence>
<reference evidence="8" key="2">
    <citation type="submission" date="2025-09" db="UniProtKB">
        <authorList>
            <consortium name="Ensembl"/>
        </authorList>
    </citation>
    <scope>IDENTIFICATION</scope>
</reference>
<evidence type="ECO:0000256" key="4">
    <source>
        <dbReference type="ARBA" id="ARBA00023157"/>
    </source>
</evidence>